<dbReference type="EMBL" id="NSJF01000003">
    <property type="protein sequence ID" value="PAT34890.1"/>
    <property type="molecule type" value="Genomic_DNA"/>
</dbReference>
<organism evidence="1 3">
    <name type="scientific">Vandammella animalimorsus</name>
    <dbReference type="NCBI Taxonomy" id="2029117"/>
    <lineage>
        <taxon>Bacteria</taxon>
        <taxon>Pseudomonadati</taxon>
        <taxon>Pseudomonadota</taxon>
        <taxon>Betaproteobacteria</taxon>
        <taxon>Burkholderiales</taxon>
        <taxon>Comamonadaceae</taxon>
        <taxon>Vandammella</taxon>
    </lineage>
</organism>
<gene>
    <name evidence="1" type="ORF">CK620_07600</name>
    <name evidence="2" type="ORF">CK621_03465</name>
</gene>
<dbReference type="EMBL" id="NSJE01000004">
    <property type="protein sequence ID" value="PAT43546.1"/>
    <property type="molecule type" value="Genomic_DNA"/>
</dbReference>
<name>A0A2A2A8N2_9BURK</name>
<dbReference type="Proteomes" id="UP000218439">
    <property type="component" value="Unassembled WGS sequence"/>
</dbReference>
<reference evidence="3 4" key="1">
    <citation type="submission" date="2017-08" db="EMBL/GenBank/DDBJ databases">
        <title>WGS of Clinical strains of the CDC Group NO-1 linked to zoonotic infections in humans.</title>
        <authorList>
            <person name="Bernier A.-M."/>
            <person name="Bernard K."/>
        </authorList>
    </citation>
    <scope>NUCLEOTIDE SEQUENCE [LARGE SCALE GENOMIC DNA]</scope>
    <source>
        <strain evidence="1 3">NML03-0146</strain>
        <strain evidence="2 4">NML120219</strain>
    </source>
</reference>
<dbReference type="AlphaFoldDB" id="A0A2A2A8N2"/>
<protein>
    <submittedName>
        <fullName evidence="1">Uncharacterized protein</fullName>
    </submittedName>
</protein>
<comment type="caution">
    <text evidence="1">The sequence shown here is derived from an EMBL/GenBank/DDBJ whole genome shotgun (WGS) entry which is preliminary data.</text>
</comment>
<accession>A0A2A2A8N2</accession>
<evidence type="ECO:0000313" key="3">
    <source>
        <dbReference type="Proteomes" id="UP000217999"/>
    </source>
</evidence>
<evidence type="ECO:0000313" key="1">
    <source>
        <dbReference type="EMBL" id="PAT34890.1"/>
    </source>
</evidence>
<evidence type="ECO:0000313" key="2">
    <source>
        <dbReference type="EMBL" id="PAT43546.1"/>
    </source>
</evidence>
<accession>A0A2A2B0C9</accession>
<proteinExistence type="predicted"/>
<dbReference type="Proteomes" id="UP000217999">
    <property type="component" value="Unassembled WGS sequence"/>
</dbReference>
<sequence>MHTSLQQEIAQAAAALIVDEGLEIGPAKQRALKQLGLRPNTALPDNRSVEDAVREHIALFHADTQPQVLQALRDIAAHWMQQLAEFEPLLGGAVWNGTATHWSPIHLQLFCDDSKALPIWLLNHGLDFDTQEAKGLGGQPTEVLGVHVTTQHPALQPQVLLCLWNNPSQALRGALQADADGQAPRGTLQGLQARMAETGAMPQSPKP</sequence>
<evidence type="ECO:0000313" key="4">
    <source>
        <dbReference type="Proteomes" id="UP000218439"/>
    </source>
</evidence>
<dbReference type="RefSeq" id="WP_095549921.1">
    <property type="nucleotide sequence ID" value="NZ_CP154474.1"/>
</dbReference>